<dbReference type="GO" id="GO:0015562">
    <property type="term" value="F:efflux transmembrane transporter activity"/>
    <property type="evidence" value="ECO:0007669"/>
    <property type="project" value="InterPro"/>
</dbReference>
<dbReference type="AlphaFoldDB" id="A0A0J6T3J5"/>
<dbReference type="PANTHER" id="PTHR32063">
    <property type="match status" value="1"/>
</dbReference>
<feature type="compositionally biased region" description="Basic and acidic residues" evidence="10">
    <location>
        <begin position="1032"/>
        <end position="1050"/>
    </location>
</feature>
<keyword evidence="3 9" id="KW-0813">Transport</keyword>
<evidence type="ECO:0000313" key="12">
    <source>
        <dbReference type="EMBL" id="KMO40173.1"/>
    </source>
</evidence>
<feature type="transmembrane region" description="Helical" evidence="9">
    <location>
        <begin position="538"/>
        <end position="557"/>
    </location>
</feature>
<keyword evidence="8 9" id="KW-0472">Membrane</keyword>
<dbReference type="OrthoDB" id="9807350at2"/>
<dbReference type="PROSITE" id="PS50156">
    <property type="entry name" value="SSD"/>
    <property type="match status" value="1"/>
</dbReference>
<organism evidence="12 13">
    <name type="scientific">Methylobacterium aquaticum</name>
    <dbReference type="NCBI Taxonomy" id="270351"/>
    <lineage>
        <taxon>Bacteria</taxon>
        <taxon>Pseudomonadati</taxon>
        <taxon>Pseudomonadota</taxon>
        <taxon>Alphaproteobacteria</taxon>
        <taxon>Hyphomicrobiales</taxon>
        <taxon>Methylobacteriaceae</taxon>
        <taxon>Methylobacterium</taxon>
    </lineage>
</organism>
<feature type="transmembrane region" description="Helical" evidence="9">
    <location>
        <begin position="470"/>
        <end position="497"/>
    </location>
</feature>
<comment type="caution">
    <text evidence="12">The sequence shown here is derived from an EMBL/GenBank/DDBJ whole genome shotgun (WGS) entry which is preliminary data.</text>
</comment>
<keyword evidence="6 9" id="KW-0812">Transmembrane</keyword>
<feature type="transmembrane region" description="Helical" evidence="9">
    <location>
        <begin position="971"/>
        <end position="991"/>
    </location>
</feature>
<dbReference type="Gene3D" id="3.30.70.1320">
    <property type="entry name" value="Multidrug efflux transporter AcrB pore domain like"/>
    <property type="match status" value="1"/>
</dbReference>
<dbReference type="InterPro" id="IPR000731">
    <property type="entry name" value="SSD"/>
</dbReference>
<evidence type="ECO:0000256" key="5">
    <source>
        <dbReference type="ARBA" id="ARBA00022519"/>
    </source>
</evidence>
<keyword evidence="5 9" id="KW-0997">Cell inner membrane</keyword>
<feature type="region of interest" description="Disordered" evidence="10">
    <location>
        <begin position="1032"/>
        <end position="1058"/>
    </location>
</feature>
<feature type="transmembrane region" description="Helical" evidence="9">
    <location>
        <begin position="997"/>
        <end position="1024"/>
    </location>
</feature>
<keyword evidence="7 9" id="KW-1133">Transmembrane helix</keyword>
<dbReference type="Gene3D" id="3.30.70.1430">
    <property type="entry name" value="Multidrug efflux transporter AcrB pore domain"/>
    <property type="match status" value="2"/>
</dbReference>
<feature type="transmembrane region" description="Helical" evidence="9">
    <location>
        <begin position="868"/>
        <end position="887"/>
    </location>
</feature>
<dbReference type="FunFam" id="1.20.1640.10:FF:000001">
    <property type="entry name" value="Efflux pump membrane transporter"/>
    <property type="match status" value="1"/>
</dbReference>
<gene>
    <name evidence="12" type="ORF">VP06_03080</name>
</gene>
<sequence>MFASFVDRPVLAGVISVLITLIGAVAGLSLPIAQFPEIAPPIINIQATYPGATAQQAYEAIAIPLEQEINGAQNLIYISSTSNADGSVGMDATFEVGSDLNAAAADVLTRAQRAEARLPQAVRDQGLEIVKSSRQRLGNVVLYSDDNRYDELFLSNWAETQVIKPLRRVTGMGRIVNFSNKRYAMRIWLDPARMEALGLSPSQIVQAIEQQNAQITVGSLGKEPVRDAPAFELQIVTKGRLTEAREFADVVIRANPDGSVVRIRDVGRVELGSEQYGSRSTYDNKPAASLGLYQNPEANAVEVMKGVRATMTDIAKRFPPGLQYRIALDRTEFVEASIHEVIKTLIEAIVLVVVITYLFLQNWRATLIPAIAVPVALVGTFGPMALLGFSFNTLSLLGLVLAVGLVVDDAIIVVENTERLMEEGEAPREAAREAVNEVAGPVIATTLVLAALFVPVAFIPGLTGQLYNQFALTIAISVLISAVVSLTLTPALCGLLLKPHDKAAHRSRWRAPLRWFDAALDRATGIAAGSVGRLSRHLVATGLVFLVFAGLTAWMVASRPSAFVPQEDQGYFFADIAMPKGASVARTAAMVEEVGRAALAEPSVAGTIGVAGRGILADVTAPFYGFQIPTLTPWDQREETVTDVIGRLRQRFKNHPDGVLRIVDPSPLPGLGSRGGLTLELQDRSGAGGLALARAAEGFIAKLKELPEIGGATATTSYGVPQLRLDIDRAKAEQLGVSLQSLFDALGTYVGSSFVNLFNKFGFVYQVYVQSESQGRRTIQDLSRLTVPNNRGEPVQIGALVTPHFVSGPTAVLSYNTYPAIEIALDTAESASSGAAIAAVERLAGTALPTDYAVEWTEVAYQEKIAGGWAPLIFGLGVVMIVLLLAGQYESLRLPFVVILVTPLALFGAVGALALRDLPLDIFGQIGLLLLVGLAAKNAILLVSFARDLREKGEDAVTAARDAVRLRLRPILMTSFAFILGSLPLAVASGASANARISMGTVVIGGLLVATLLTLFVTPVFYVAAERLGERRGRTGEPGQKEHGKDDREPGTAPQPAE</sequence>
<feature type="transmembrane region" description="Helical" evidence="9">
    <location>
        <begin position="894"/>
        <end position="916"/>
    </location>
</feature>
<keyword evidence="4" id="KW-1003">Cell membrane</keyword>
<dbReference type="GO" id="GO:0009636">
    <property type="term" value="P:response to toxic substance"/>
    <property type="evidence" value="ECO:0007669"/>
    <property type="project" value="UniProtKB-ARBA"/>
</dbReference>
<evidence type="ECO:0000256" key="6">
    <source>
        <dbReference type="ARBA" id="ARBA00022692"/>
    </source>
</evidence>
<evidence type="ECO:0000256" key="1">
    <source>
        <dbReference type="ARBA" id="ARBA00004429"/>
    </source>
</evidence>
<dbReference type="PANTHER" id="PTHR32063:SF11">
    <property type="entry name" value="CATION OR DRUG EFFLUX SYSTEM PROTEIN"/>
    <property type="match status" value="1"/>
</dbReference>
<dbReference type="GO" id="GO:0042910">
    <property type="term" value="F:xenobiotic transmembrane transporter activity"/>
    <property type="evidence" value="ECO:0007669"/>
    <property type="project" value="TreeGrafter"/>
</dbReference>
<evidence type="ECO:0000256" key="7">
    <source>
        <dbReference type="ARBA" id="ARBA00022989"/>
    </source>
</evidence>
<proteinExistence type="inferred from homology"/>
<dbReference type="Gene3D" id="3.30.70.1440">
    <property type="entry name" value="Multidrug efflux transporter AcrB pore domain"/>
    <property type="match status" value="1"/>
</dbReference>
<name>A0A0J6T3J5_9HYPH</name>
<dbReference type="PATRIC" id="fig|270351.6.peg.3538"/>
<feature type="transmembrane region" description="Helical" evidence="9">
    <location>
        <begin position="435"/>
        <end position="458"/>
    </location>
</feature>
<feature type="transmembrane region" description="Helical" evidence="9">
    <location>
        <begin position="367"/>
        <end position="389"/>
    </location>
</feature>
<evidence type="ECO:0000256" key="4">
    <source>
        <dbReference type="ARBA" id="ARBA00022475"/>
    </source>
</evidence>
<evidence type="ECO:0000256" key="8">
    <source>
        <dbReference type="ARBA" id="ARBA00023136"/>
    </source>
</evidence>
<evidence type="ECO:0000259" key="11">
    <source>
        <dbReference type="PROSITE" id="PS50156"/>
    </source>
</evidence>
<dbReference type="GO" id="GO:0005886">
    <property type="term" value="C:plasma membrane"/>
    <property type="evidence" value="ECO:0007669"/>
    <property type="project" value="UniProtKB-SubCell"/>
</dbReference>
<dbReference type="NCBIfam" id="TIGR00915">
    <property type="entry name" value="2A0602"/>
    <property type="match status" value="1"/>
</dbReference>
<comment type="caution">
    <text evidence="9">Lacks conserved residue(s) required for the propagation of feature annotation.</text>
</comment>
<comment type="subcellular location">
    <subcellularLocation>
        <location evidence="1 9">Cell inner membrane</location>
        <topology evidence="1 9">Multi-pass membrane protein</topology>
    </subcellularLocation>
</comment>
<feature type="transmembrane region" description="Helical" evidence="9">
    <location>
        <begin position="341"/>
        <end position="360"/>
    </location>
</feature>
<protein>
    <recommendedName>
        <fullName evidence="9">Efflux pump membrane transporter</fullName>
    </recommendedName>
</protein>
<dbReference type="InterPro" id="IPR001036">
    <property type="entry name" value="Acrflvin-R"/>
</dbReference>
<evidence type="ECO:0000256" key="2">
    <source>
        <dbReference type="ARBA" id="ARBA00010942"/>
    </source>
</evidence>
<comment type="similarity">
    <text evidence="2 9">Belongs to the resistance-nodulation-cell division (RND) (TC 2.A.6) family.</text>
</comment>
<dbReference type="SUPFAM" id="SSF82693">
    <property type="entry name" value="Multidrug efflux transporter AcrB pore domain, PN1, PN2, PC1 and PC2 subdomains"/>
    <property type="match status" value="3"/>
</dbReference>
<feature type="transmembrane region" description="Helical" evidence="9">
    <location>
        <begin position="922"/>
        <end position="943"/>
    </location>
</feature>
<dbReference type="Proteomes" id="UP000035929">
    <property type="component" value="Unassembled WGS sequence"/>
</dbReference>
<dbReference type="SUPFAM" id="SSF82866">
    <property type="entry name" value="Multidrug efflux transporter AcrB transmembrane domain"/>
    <property type="match status" value="2"/>
</dbReference>
<evidence type="ECO:0000256" key="10">
    <source>
        <dbReference type="SAM" id="MobiDB-lite"/>
    </source>
</evidence>
<dbReference type="Gene3D" id="3.30.2090.10">
    <property type="entry name" value="Multidrug efflux transporter AcrB TolC docking domain, DN and DC subdomains"/>
    <property type="match status" value="2"/>
</dbReference>
<dbReference type="SUPFAM" id="SSF82714">
    <property type="entry name" value="Multidrug efflux transporter AcrB TolC docking domain, DN and DC subdomains"/>
    <property type="match status" value="2"/>
</dbReference>
<accession>A0A0J6T3J5</accession>
<dbReference type="RefSeq" id="WP_048462373.1">
    <property type="nucleotide sequence ID" value="NZ_JBNTQU010000019.1"/>
</dbReference>
<evidence type="ECO:0000313" key="13">
    <source>
        <dbReference type="Proteomes" id="UP000035929"/>
    </source>
</evidence>
<evidence type="ECO:0000256" key="3">
    <source>
        <dbReference type="ARBA" id="ARBA00022448"/>
    </source>
</evidence>
<dbReference type="PRINTS" id="PR00702">
    <property type="entry name" value="ACRIFLAVINRP"/>
</dbReference>
<dbReference type="Gene3D" id="1.20.1640.10">
    <property type="entry name" value="Multidrug efflux transporter AcrB transmembrane domain"/>
    <property type="match status" value="2"/>
</dbReference>
<reference evidence="12 13" key="1">
    <citation type="submission" date="2015-03" db="EMBL/GenBank/DDBJ databases">
        <title>Genome sequencing of Methylobacterium aquaticum DSM16371 type strain.</title>
        <authorList>
            <person name="Chaudhry V."/>
            <person name="Patil P.B."/>
        </authorList>
    </citation>
    <scope>NUCLEOTIDE SEQUENCE [LARGE SCALE GENOMIC DNA]</scope>
    <source>
        <strain evidence="12 13">DSM 16371</strain>
    </source>
</reference>
<feature type="transmembrane region" description="Helical" evidence="9">
    <location>
        <begin position="395"/>
        <end position="414"/>
    </location>
</feature>
<dbReference type="InterPro" id="IPR004764">
    <property type="entry name" value="MdtF-like"/>
</dbReference>
<feature type="domain" description="SSD" evidence="11">
    <location>
        <begin position="371"/>
        <end position="495"/>
    </location>
</feature>
<dbReference type="Pfam" id="PF00873">
    <property type="entry name" value="ACR_tran"/>
    <property type="match status" value="1"/>
</dbReference>
<evidence type="ECO:0000256" key="9">
    <source>
        <dbReference type="RuleBase" id="RU364070"/>
    </source>
</evidence>
<dbReference type="InterPro" id="IPR027463">
    <property type="entry name" value="AcrB_DN_DC_subdom"/>
</dbReference>
<dbReference type="EMBL" id="LABX01000024">
    <property type="protein sequence ID" value="KMO40173.1"/>
    <property type="molecule type" value="Genomic_DNA"/>
</dbReference>